<sequence length="180" mass="20262">MADLPVTLEFSGGAELLFDKIKKHQIKLPLEDNKQWKIKDLLPWIRDNLLKERPELFLQGLSVRPGILVLINDADWELMGELEYQIESNDKIVFISTLHGVDLASMLARTVGDQVACRFPEVSVANHKTIRITELQQPGSLLIARTITIASMNAIEALSISSNMPIEVTTHKEKVPVVRQ</sequence>
<reference evidence="8" key="1">
    <citation type="submission" date="2023-08" db="EMBL/GenBank/DDBJ databases">
        <authorList>
            <person name="Alioto T."/>
            <person name="Alioto T."/>
            <person name="Gomez Garrido J."/>
        </authorList>
    </citation>
    <scope>NUCLEOTIDE SEQUENCE</scope>
</reference>
<dbReference type="FunFam" id="3.10.20.30:FF:000021">
    <property type="entry name" value="Ubiquitin-related modifier 1"/>
    <property type="match status" value="1"/>
</dbReference>
<protein>
    <recommendedName>
        <fullName evidence="6">Ubiquitin-related modifier 1 homolog</fullName>
    </recommendedName>
</protein>
<dbReference type="Proteomes" id="UP001162480">
    <property type="component" value="Chromosome 23"/>
</dbReference>
<organism evidence="8 9">
    <name type="scientific">Octopus vulgaris</name>
    <name type="common">Common octopus</name>
    <dbReference type="NCBI Taxonomy" id="6645"/>
    <lineage>
        <taxon>Eukaryota</taxon>
        <taxon>Metazoa</taxon>
        <taxon>Spiralia</taxon>
        <taxon>Lophotrochozoa</taxon>
        <taxon>Mollusca</taxon>
        <taxon>Cephalopoda</taxon>
        <taxon>Coleoidea</taxon>
        <taxon>Octopodiformes</taxon>
        <taxon>Octopoda</taxon>
        <taxon>Incirrata</taxon>
        <taxon>Octopodidae</taxon>
        <taxon>Octopus</taxon>
    </lineage>
</organism>
<evidence type="ECO:0000256" key="4">
    <source>
        <dbReference type="ARBA" id="ARBA00022694"/>
    </source>
</evidence>
<keyword evidence="4 6" id="KW-0819">tRNA processing</keyword>
<comment type="function">
    <text evidence="6">Acts as a sulfur carrier required for 2-thiolation of mcm(5)S(2)U at tRNA wobble positions of cytosolic tRNA(Lys), tRNA(Glu) and tRNA(Gln). Serves as sulfur donor in tRNA 2-thiolation reaction by being thiocarboxylated (-COSH) at its C-terminus by the MOCS3/UBA4 homolog. The sulfur is then transferred to tRNA to form 2-thiolation of mcm(5)S(2)U. Also acts as a ubiquitin-like protein (UBL) that is covalently conjugated via an isopeptide bond to lysine residues of target proteins. The thiocarboxylated form serves as substrate for conjugation and oxidative stress specifically induces the formation of UBL-protein conjugates.</text>
</comment>
<dbReference type="EMBL" id="OX597836">
    <property type="protein sequence ID" value="CAI9739717.1"/>
    <property type="molecule type" value="Genomic_DNA"/>
</dbReference>
<dbReference type="InterPro" id="IPR015221">
    <property type="entry name" value="Urm1"/>
</dbReference>
<comment type="subcellular location">
    <subcellularLocation>
        <location evidence="1 6 7">Cytoplasm</location>
    </subcellularLocation>
</comment>
<keyword evidence="9" id="KW-1185">Reference proteome</keyword>
<keyword evidence="2 6" id="KW-0963">Cytoplasm</keyword>
<dbReference type="SUPFAM" id="SSF54285">
    <property type="entry name" value="MoaD/ThiS"/>
    <property type="match status" value="1"/>
</dbReference>
<keyword evidence="5 6" id="KW-0833">Ubl conjugation pathway</keyword>
<comment type="caution">
    <text evidence="6">Lacks conserved residue(s) required for the propagation of feature annotation.</text>
</comment>
<accession>A0AA36FJ97</accession>
<comment type="pathway">
    <text evidence="6 7">tRNA modification; 5-methoxycarbonylmethyl-2-thiouridine-tRNA biosynthesis.</text>
</comment>
<evidence type="ECO:0000256" key="6">
    <source>
        <dbReference type="HAMAP-Rule" id="MF_03048"/>
    </source>
</evidence>
<proteinExistence type="inferred from homology"/>
<dbReference type="CDD" id="cd01764">
    <property type="entry name" value="Ubl_Urm1"/>
    <property type="match status" value="1"/>
</dbReference>
<dbReference type="PANTHER" id="PTHR14986">
    <property type="entry name" value="RURM1 PROTEIN"/>
    <property type="match status" value="1"/>
</dbReference>
<dbReference type="Pfam" id="PF09138">
    <property type="entry name" value="Urm1"/>
    <property type="match status" value="1"/>
</dbReference>
<dbReference type="GO" id="GO:0032447">
    <property type="term" value="P:protein urmylation"/>
    <property type="evidence" value="ECO:0007669"/>
    <property type="project" value="UniProtKB-UniRule"/>
</dbReference>
<dbReference type="InterPro" id="IPR012675">
    <property type="entry name" value="Beta-grasp_dom_sf"/>
</dbReference>
<evidence type="ECO:0000256" key="2">
    <source>
        <dbReference type="ARBA" id="ARBA00022490"/>
    </source>
</evidence>
<evidence type="ECO:0000313" key="8">
    <source>
        <dbReference type="EMBL" id="CAI9739717.1"/>
    </source>
</evidence>
<dbReference type="GO" id="GO:0005829">
    <property type="term" value="C:cytosol"/>
    <property type="evidence" value="ECO:0007669"/>
    <property type="project" value="UniProtKB-UniRule"/>
</dbReference>
<dbReference type="GO" id="GO:0034227">
    <property type="term" value="P:tRNA thio-modification"/>
    <property type="evidence" value="ECO:0007669"/>
    <property type="project" value="UniProtKB-UniRule"/>
</dbReference>
<dbReference type="HAMAP" id="MF_03048">
    <property type="entry name" value="Urm1"/>
    <property type="match status" value="1"/>
</dbReference>
<gene>
    <name evidence="8" type="ORF">OCTVUL_1B000101</name>
</gene>
<evidence type="ECO:0000256" key="7">
    <source>
        <dbReference type="RuleBase" id="RU361182"/>
    </source>
</evidence>
<evidence type="ECO:0000313" key="9">
    <source>
        <dbReference type="Proteomes" id="UP001162480"/>
    </source>
</evidence>
<evidence type="ECO:0000256" key="3">
    <source>
        <dbReference type="ARBA" id="ARBA00022499"/>
    </source>
</evidence>
<dbReference type="InterPro" id="IPR016155">
    <property type="entry name" value="Mopterin_synth/thiamin_S_b"/>
</dbReference>
<name>A0AA36FJ97_OCTVU</name>
<evidence type="ECO:0000256" key="5">
    <source>
        <dbReference type="ARBA" id="ARBA00022786"/>
    </source>
</evidence>
<keyword evidence="3 6" id="KW-1017">Isopeptide bond</keyword>
<comment type="similarity">
    <text evidence="6 7">Belongs to the URM1 family.</text>
</comment>
<dbReference type="Gene3D" id="3.10.20.30">
    <property type="match status" value="1"/>
</dbReference>
<dbReference type="GO" id="GO:0002098">
    <property type="term" value="P:tRNA wobble uridine modification"/>
    <property type="evidence" value="ECO:0007669"/>
    <property type="project" value="UniProtKB-UniRule"/>
</dbReference>
<comment type="PTM">
    <text evidence="6">C-terminal thiocarboxylation occurs in 2 steps, it is first acyl-adenylated (-COAMP) via the hesA/moeB/thiF part of the MOCS3/UBA4 homolog, then thiocarboxylated (-COSH) via the rhodanese domain of the MOCS3/UBA4 homolog.</text>
</comment>
<dbReference type="AlphaFoldDB" id="A0AA36FJ97"/>
<evidence type="ECO:0000256" key="1">
    <source>
        <dbReference type="ARBA" id="ARBA00004496"/>
    </source>
</evidence>